<gene>
    <name evidence="2" type="ORF">F7R26_015255</name>
    <name evidence="1" type="ORF">RR42_m3105</name>
</gene>
<dbReference type="EMBL" id="CP062803">
    <property type="protein sequence ID" value="QOT75533.1"/>
    <property type="molecule type" value="Genomic_DNA"/>
</dbReference>
<dbReference type="RefSeq" id="WP_043348426.1">
    <property type="nucleotide sequence ID" value="NZ_CP010536.1"/>
</dbReference>
<dbReference type="KEGG" id="cbw:RR42_m3105"/>
<protein>
    <submittedName>
        <fullName evidence="1">Uncharacterized protein</fullName>
    </submittedName>
</protein>
<proteinExistence type="predicted"/>
<evidence type="ECO:0000313" key="2">
    <source>
        <dbReference type="EMBL" id="QOT75533.1"/>
    </source>
</evidence>
<dbReference type="OrthoDB" id="5297048at2"/>
<dbReference type="AlphaFoldDB" id="A0A0C4YC98"/>
<keyword evidence="3" id="KW-1185">Reference proteome</keyword>
<reference evidence="2 4" key="2">
    <citation type="submission" date="2020-10" db="EMBL/GenBank/DDBJ databases">
        <title>Complete genome sequence of Cupriavidus basilensis CCUG 49340T.</title>
        <authorList>
            <person name="Salva-Serra F."/>
            <person name="Donoso R.A."/>
            <person name="Cho K.H."/>
            <person name="Yoo J.A."/>
            <person name="Lee K."/>
            <person name="Yoon S.-H."/>
            <person name="Perez-Pantoja D."/>
            <person name="Moore E.R.B."/>
        </authorList>
    </citation>
    <scope>NUCLEOTIDE SEQUENCE [LARGE SCALE GENOMIC DNA]</scope>
    <source>
        <strain evidence="4">CCUG 49340</strain>
        <strain evidence="2">DSM 11853</strain>
    </source>
</reference>
<name>A0A0C4YC98_9BURK</name>
<evidence type="ECO:0000313" key="3">
    <source>
        <dbReference type="Proteomes" id="UP000031843"/>
    </source>
</evidence>
<evidence type="ECO:0000313" key="1">
    <source>
        <dbReference type="EMBL" id="AJG20475.1"/>
    </source>
</evidence>
<evidence type="ECO:0000313" key="4">
    <source>
        <dbReference type="Proteomes" id="UP000397656"/>
    </source>
</evidence>
<dbReference type="GeneID" id="98402267"/>
<accession>A0A0C4YC98</accession>
<dbReference type="EMBL" id="CP010536">
    <property type="protein sequence ID" value="AJG20475.1"/>
    <property type="molecule type" value="Genomic_DNA"/>
</dbReference>
<sequence>MARTLTVVFGTGKEFGFTIGDAELAAVTEDAGWRWFDREYAELDCQASSPVGKVLVIDKILSVAKFSGEQRFSGDAAWAQDYARHAARLLDRDKVRVDVGNAAISF</sequence>
<dbReference type="STRING" id="68895.RR42_m3105"/>
<dbReference type="Proteomes" id="UP000031843">
    <property type="component" value="Chromosome main"/>
</dbReference>
<reference evidence="1 3" key="1">
    <citation type="journal article" date="2015" name="Genome Announc.">
        <title>Complete Genome Sequence of Cupriavidus basilensis 4G11, Isolated from the Oak Ridge Field Research Center Site.</title>
        <authorList>
            <person name="Ray J."/>
            <person name="Waters R.J."/>
            <person name="Skerker J.M."/>
            <person name="Kuehl J.V."/>
            <person name="Price M.N."/>
            <person name="Huang J."/>
            <person name="Chakraborty R."/>
            <person name="Arkin A.P."/>
            <person name="Deutschbauer A."/>
        </authorList>
    </citation>
    <scope>NUCLEOTIDE SEQUENCE [LARGE SCALE GENOMIC DNA]</scope>
    <source>
        <strain evidence="1">4G11</strain>
    </source>
</reference>
<dbReference type="Proteomes" id="UP000397656">
    <property type="component" value="Chromosome 1"/>
</dbReference>
<organism evidence="1 3">
    <name type="scientific">Cupriavidus basilensis</name>
    <dbReference type="NCBI Taxonomy" id="68895"/>
    <lineage>
        <taxon>Bacteria</taxon>
        <taxon>Pseudomonadati</taxon>
        <taxon>Pseudomonadota</taxon>
        <taxon>Betaproteobacteria</taxon>
        <taxon>Burkholderiales</taxon>
        <taxon>Burkholderiaceae</taxon>
        <taxon>Cupriavidus</taxon>
    </lineage>
</organism>